<evidence type="ECO:0000256" key="1">
    <source>
        <dbReference type="ARBA" id="ARBA00022630"/>
    </source>
</evidence>
<dbReference type="Gene3D" id="3.20.20.30">
    <property type="entry name" value="Luciferase-like domain"/>
    <property type="match status" value="1"/>
</dbReference>
<dbReference type="EMBL" id="BAAAMK010000011">
    <property type="protein sequence ID" value="GAA1966177.1"/>
    <property type="molecule type" value="Genomic_DNA"/>
</dbReference>
<dbReference type="RefSeq" id="WP_157414444.1">
    <property type="nucleotide sequence ID" value="NZ_BAAAMK010000011.1"/>
</dbReference>
<keyword evidence="3" id="KW-0560">Oxidoreductase</keyword>
<dbReference type="PANTHER" id="PTHR30011:SF16">
    <property type="entry name" value="C2H2 FINGER DOMAIN TRANSCRIPTION FACTOR (EUROFUNG)-RELATED"/>
    <property type="match status" value="1"/>
</dbReference>
<organism evidence="5 6">
    <name type="scientific">Agromyces allii</name>
    <dbReference type="NCBI Taxonomy" id="393607"/>
    <lineage>
        <taxon>Bacteria</taxon>
        <taxon>Bacillati</taxon>
        <taxon>Actinomycetota</taxon>
        <taxon>Actinomycetes</taxon>
        <taxon>Micrococcales</taxon>
        <taxon>Microbacteriaceae</taxon>
        <taxon>Agromyces</taxon>
    </lineage>
</organism>
<proteinExistence type="predicted"/>
<evidence type="ECO:0000256" key="3">
    <source>
        <dbReference type="ARBA" id="ARBA00023002"/>
    </source>
</evidence>
<evidence type="ECO:0000256" key="4">
    <source>
        <dbReference type="ARBA" id="ARBA00023033"/>
    </source>
</evidence>
<evidence type="ECO:0000256" key="2">
    <source>
        <dbReference type="ARBA" id="ARBA00022643"/>
    </source>
</evidence>
<dbReference type="InterPro" id="IPR036661">
    <property type="entry name" value="Luciferase-like_sf"/>
</dbReference>
<accession>A0ABP5CPZ6</accession>
<keyword evidence="1" id="KW-0285">Flavoprotein</keyword>
<name>A0ABP5CPZ6_9MICO</name>
<keyword evidence="4" id="KW-0503">Monooxygenase</keyword>
<keyword evidence="6" id="KW-1185">Reference proteome</keyword>
<dbReference type="Proteomes" id="UP001499954">
    <property type="component" value="Unassembled WGS sequence"/>
</dbReference>
<protein>
    <submittedName>
        <fullName evidence="5">LLM class flavin-dependent oxidoreductase</fullName>
    </submittedName>
</protein>
<gene>
    <name evidence="5" type="ORF">GCM10009717_36290</name>
</gene>
<evidence type="ECO:0000313" key="6">
    <source>
        <dbReference type="Proteomes" id="UP001499954"/>
    </source>
</evidence>
<keyword evidence="2" id="KW-0288">FMN</keyword>
<dbReference type="InterPro" id="IPR051260">
    <property type="entry name" value="Diverse_substr_monoxygenases"/>
</dbReference>
<comment type="caution">
    <text evidence="5">The sequence shown here is derived from an EMBL/GenBank/DDBJ whole genome shotgun (WGS) entry which is preliminary data.</text>
</comment>
<sequence length="364" mass="38762">MSRFPIGIDLEGEGAHPAAWRAADHPPSSLLTPARITARIAAVDASGLAFATVPELDALAPASEVPAALDTIEAAVFAAASTRRVGLVPAVNAIHAEPYHLANQLSTLDWASRGRAGWLVRAVDSPDLAAGYGRAAHTGDDAAVREARDVVAAVRRLWDTWEDDILIADVEGDRFLDLDRWHYADAEGETFHIRGPGLLPRPPQGQLVVWADEPDEVLAPLVDVAVVGGRSVDAVLARSRRAAGLGVPRRVAAVEIVLDARGESAAERLDALDRAAPWRVGDRLRLSGSAARIAEQLAGLATHVDGLRLHPAVLDVDLPVVADELLPRLDALGVLRTPLDGETLRDQLGLPRPTNVFELARENS</sequence>
<reference evidence="6" key="1">
    <citation type="journal article" date="2019" name="Int. J. Syst. Evol. Microbiol.">
        <title>The Global Catalogue of Microorganisms (GCM) 10K type strain sequencing project: providing services to taxonomists for standard genome sequencing and annotation.</title>
        <authorList>
            <consortium name="The Broad Institute Genomics Platform"/>
            <consortium name="The Broad Institute Genome Sequencing Center for Infectious Disease"/>
            <person name="Wu L."/>
            <person name="Ma J."/>
        </authorList>
    </citation>
    <scope>NUCLEOTIDE SEQUENCE [LARGE SCALE GENOMIC DNA]</scope>
    <source>
        <strain evidence="6">JCM 13584</strain>
    </source>
</reference>
<dbReference type="SUPFAM" id="SSF51679">
    <property type="entry name" value="Bacterial luciferase-like"/>
    <property type="match status" value="1"/>
</dbReference>
<dbReference type="PANTHER" id="PTHR30011">
    <property type="entry name" value="ALKANESULFONATE MONOOXYGENASE-RELATED"/>
    <property type="match status" value="1"/>
</dbReference>
<evidence type="ECO:0000313" key="5">
    <source>
        <dbReference type="EMBL" id="GAA1966177.1"/>
    </source>
</evidence>